<evidence type="ECO:0000313" key="2">
    <source>
        <dbReference type="Proteomes" id="UP000192411"/>
    </source>
</evidence>
<name>A0A1X0JRB5_9MYCO</name>
<proteinExistence type="predicted"/>
<protein>
    <submittedName>
        <fullName evidence="1">Uncharacterized protein</fullName>
    </submittedName>
</protein>
<dbReference type="STRING" id="75922.BST47_14065"/>
<organism evidence="1 2">
    <name type="scientific">Mycolicibacterium tusciae</name>
    <dbReference type="NCBI Taxonomy" id="75922"/>
    <lineage>
        <taxon>Bacteria</taxon>
        <taxon>Bacillati</taxon>
        <taxon>Actinomycetota</taxon>
        <taxon>Actinomycetes</taxon>
        <taxon>Mycobacteriales</taxon>
        <taxon>Mycobacteriaceae</taxon>
        <taxon>Mycolicibacterium</taxon>
    </lineage>
</organism>
<sequence>MAAQRRTRVLLLAAAAICGATLVVIAISTRGFGLINSTVANASARAAQERCERDVVARLASPSTARLSDITVTSTQLDPEVKDLFSSLEGGPLYGVDHSRITVRNVEGIVEAPSEVGGTLHDPFVCRAYFIDGNLADTLVVFDHDH</sequence>
<dbReference type="RefSeq" id="WP_067394810.1">
    <property type="nucleotide sequence ID" value="NZ_MVIM01000006.1"/>
</dbReference>
<dbReference type="AlphaFoldDB" id="A0A1X0JRB5"/>
<dbReference type="Proteomes" id="UP000192411">
    <property type="component" value="Unassembled WGS sequence"/>
</dbReference>
<keyword evidence="2" id="KW-1185">Reference proteome</keyword>
<dbReference type="EMBL" id="MVIM01000006">
    <property type="protein sequence ID" value="ORB65220.1"/>
    <property type="molecule type" value="Genomic_DNA"/>
</dbReference>
<reference evidence="1 2" key="1">
    <citation type="submission" date="2017-02" db="EMBL/GenBank/DDBJ databases">
        <title>The new phylogeny of genus Mycobacterium.</title>
        <authorList>
            <person name="Tortoli E."/>
            <person name="Trovato A."/>
            <person name="Cirillo D.M."/>
        </authorList>
    </citation>
    <scope>NUCLEOTIDE SEQUENCE [LARGE SCALE GENOMIC DNA]</scope>
    <source>
        <strain evidence="1 2">DSM 44338</strain>
    </source>
</reference>
<accession>A0A1X0JRB5</accession>
<comment type="caution">
    <text evidence="1">The sequence shown here is derived from an EMBL/GenBank/DDBJ whole genome shotgun (WGS) entry which is preliminary data.</text>
</comment>
<evidence type="ECO:0000313" key="1">
    <source>
        <dbReference type="EMBL" id="ORB65220.1"/>
    </source>
</evidence>
<dbReference type="OrthoDB" id="4731917at2"/>
<gene>
    <name evidence="1" type="ORF">BST47_14065</name>
</gene>